<evidence type="ECO:0000313" key="4">
    <source>
        <dbReference type="Proteomes" id="UP001296873"/>
    </source>
</evidence>
<dbReference type="Gene3D" id="3.40.190.170">
    <property type="entry name" value="Bacterial extracellular solute-binding protein, family 7"/>
    <property type="match status" value="1"/>
</dbReference>
<keyword evidence="1 2" id="KW-0732">Signal</keyword>
<dbReference type="PANTHER" id="PTHR33376">
    <property type="match status" value="1"/>
</dbReference>
<reference evidence="3 4" key="1">
    <citation type="journal article" date="2020" name="Microorganisms">
        <title>Osmotic Adaptation and Compatible Solute Biosynthesis of Phototrophic Bacteria as Revealed from Genome Analyses.</title>
        <authorList>
            <person name="Imhoff J.F."/>
            <person name="Rahn T."/>
            <person name="Kunzel S."/>
            <person name="Keller A."/>
            <person name="Neulinger S.C."/>
        </authorList>
    </citation>
    <scope>NUCLEOTIDE SEQUENCE [LARGE SCALE GENOMIC DNA]</scope>
    <source>
        <strain evidence="3 4">DSM 9895</strain>
    </source>
</reference>
<dbReference type="SUPFAM" id="SSF53850">
    <property type="entry name" value="Periplasmic binding protein-like II"/>
    <property type="match status" value="1"/>
</dbReference>
<keyword evidence="4" id="KW-1185">Reference proteome</keyword>
<organism evidence="3 4">
    <name type="scientific">Rhodovibrio sodomensis</name>
    <dbReference type="NCBI Taxonomy" id="1088"/>
    <lineage>
        <taxon>Bacteria</taxon>
        <taxon>Pseudomonadati</taxon>
        <taxon>Pseudomonadota</taxon>
        <taxon>Alphaproteobacteria</taxon>
        <taxon>Rhodospirillales</taxon>
        <taxon>Rhodovibrionaceae</taxon>
        <taxon>Rhodovibrio</taxon>
    </lineage>
</organism>
<dbReference type="Pfam" id="PF03480">
    <property type="entry name" value="DctP"/>
    <property type="match status" value="1"/>
</dbReference>
<protein>
    <submittedName>
        <fullName evidence="3">C4-dicarboxylate ABC transporter substrate-binding protein</fullName>
    </submittedName>
</protein>
<evidence type="ECO:0000256" key="2">
    <source>
        <dbReference type="SAM" id="SignalP"/>
    </source>
</evidence>
<accession>A0ABS1DEI2</accession>
<dbReference type="Proteomes" id="UP001296873">
    <property type="component" value="Unassembled WGS sequence"/>
</dbReference>
<gene>
    <name evidence="3" type="ORF">CKO28_12655</name>
</gene>
<proteinExistence type="predicted"/>
<dbReference type="NCBIfam" id="NF037995">
    <property type="entry name" value="TRAP_S1"/>
    <property type="match status" value="1"/>
</dbReference>
<name>A0ABS1DEI2_9PROT</name>
<dbReference type="EMBL" id="NRRL01000032">
    <property type="protein sequence ID" value="MBK1668881.1"/>
    <property type="molecule type" value="Genomic_DNA"/>
</dbReference>
<dbReference type="InterPro" id="IPR038404">
    <property type="entry name" value="TRAP_DctP_sf"/>
</dbReference>
<dbReference type="PANTHER" id="PTHR33376:SF15">
    <property type="entry name" value="BLL6794 PROTEIN"/>
    <property type="match status" value="1"/>
</dbReference>
<sequence>MTRLLKRAAGVCAGALIAGSAQAQEVTLTVHHFLSPNSVTHTRMIEPWAQEVEKRSNGRIEIKIFPSMSLGGTPPELYRQARDGTADIIWTLIGYTPGVFPRTEVFELPNVHTGDARATNLAIQDTFDRLQADFEEIKPLLVHVHAGNALHLRETKVTKPADVKGLKLRTPSRTGAWMIEAWGAEPVGMPVPALPQALSKGTVDGALVPFEIMAPLKLHQLTEFSVEGADGNRFGTSVFLFAMNKDRYEQLPAGLQQVIDETTDRAFAREMGELWNRVEQTGKELQRESGGTVIQLSPKQTQAFNEITQSVTQRWVDQAKQRGIPGEALVEAAKQAIAKYEDGGS</sequence>
<feature type="signal peptide" evidence="2">
    <location>
        <begin position="1"/>
        <end position="23"/>
    </location>
</feature>
<evidence type="ECO:0000313" key="3">
    <source>
        <dbReference type="EMBL" id="MBK1668881.1"/>
    </source>
</evidence>
<evidence type="ECO:0000256" key="1">
    <source>
        <dbReference type="ARBA" id="ARBA00022729"/>
    </source>
</evidence>
<dbReference type="RefSeq" id="WP_200341200.1">
    <property type="nucleotide sequence ID" value="NZ_NRRL01000032.1"/>
</dbReference>
<comment type="caution">
    <text evidence="3">The sequence shown here is derived from an EMBL/GenBank/DDBJ whole genome shotgun (WGS) entry which is preliminary data.</text>
</comment>
<dbReference type="InterPro" id="IPR018389">
    <property type="entry name" value="DctP_fam"/>
</dbReference>
<feature type="chain" id="PRO_5045166089" evidence="2">
    <location>
        <begin position="24"/>
        <end position="345"/>
    </location>
</feature>
<dbReference type="CDD" id="cd13665">
    <property type="entry name" value="PBP2_TRAP_Dctp3_4"/>
    <property type="match status" value="1"/>
</dbReference>